<evidence type="ECO:0000256" key="1">
    <source>
        <dbReference type="SAM" id="MobiDB-lite"/>
    </source>
</evidence>
<dbReference type="EMBL" id="JAHRHY010000004">
    <property type="protein sequence ID" value="KAG9070146.1"/>
    <property type="molecule type" value="Genomic_DNA"/>
</dbReference>
<name>A0A9P7XZQ7_9FUNG</name>
<sequence>MANMGPSPKRMADYFFMVGLHDDFSLLDDSFADHQGIGYSTELSDTHSGHHTAATTNTAPTTKSTGATGAQADHSLAAHSSISHGDTIHSADTTTSPPQAHTPVRSHARSRSKSMAQFNHIDQSLPDHYHKQNGSMAPQRGMDL</sequence>
<gene>
    <name evidence="2" type="ORF">KI688_009478</name>
</gene>
<organism evidence="2 3">
    <name type="scientific">Linnemannia hyalina</name>
    <dbReference type="NCBI Taxonomy" id="64524"/>
    <lineage>
        <taxon>Eukaryota</taxon>
        <taxon>Fungi</taxon>
        <taxon>Fungi incertae sedis</taxon>
        <taxon>Mucoromycota</taxon>
        <taxon>Mortierellomycotina</taxon>
        <taxon>Mortierellomycetes</taxon>
        <taxon>Mortierellales</taxon>
        <taxon>Mortierellaceae</taxon>
        <taxon>Linnemannia</taxon>
    </lineage>
</organism>
<feature type="compositionally biased region" description="Polar residues" evidence="1">
    <location>
        <begin position="113"/>
        <end position="122"/>
    </location>
</feature>
<accession>A0A9P7XZQ7</accession>
<dbReference type="AlphaFoldDB" id="A0A9P7XZQ7"/>
<evidence type="ECO:0000313" key="2">
    <source>
        <dbReference type="EMBL" id="KAG9070146.1"/>
    </source>
</evidence>
<comment type="caution">
    <text evidence="2">The sequence shown here is derived from an EMBL/GenBank/DDBJ whole genome shotgun (WGS) entry which is preliminary data.</text>
</comment>
<protein>
    <submittedName>
        <fullName evidence="2">Uncharacterized protein</fullName>
    </submittedName>
</protein>
<feature type="region of interest" description="Disordered" evidence="1">
    <location>
        <begin position="40"/>
        <end position="144"/>
    </location>
</feature>
<dbReference type="Proteomes" id="UP000707451">
    <property type="component" value="Unassembled WGS sequence"/>
</dbReference>
<feature type="compositionally biased region" description="Polar residues" evidence="1">
    <location>
        <begin position="78"/>
        <end position="99"/>
    </location>
</feature>
<proteinExistence type="predicted"/>
<keyword evidence="3" id="KW-1185">Reference proteome</keyword>
<reference evidence="2" key="1">
    <citation type="submission" date="2021-06" db="EMBL/GenBank/DDBJ databases">
        <title>Genome Sequence of Mortierella hyaline Strain SCG-10, a Cold-Adapted, Nitrate-Reducing Fungus Isolated from Soil in Minnesota, USA.</title>
        <authorList>
            <person name="Aldossari N."/>
        </authorList>
    </citation>
    <scope>NUCLEOTIDE SEQUENCE</scope>
    <source>
        <strain evidence="2">SCG-10</strain>
    </source>
</reference>
<evidence type="ECO:0000313" key="3">
    <source>
        <dbReference type="Proteomes" id="UP000707451"/>
    </source>
</evidence>
<feature type="compositionally biased region" description="Low complexity" evidence="1">
    <location>
        <begin position="51"/>
        <end position="70"/>
    </location>
</feature>